<comment type="similarity">
    <text evidence="3">Belongs to the aldolase class II family. Adducin subfamily.</text>
</comment>
<dbReference type="OrthoDB" id="3238794at2759"/>
<dbReference type="AlphaFoldDB" id="A0A851BN79"/>
<protein>
    <recommendedName>
        <fullName evidence="14">Alpha-adducin</fullName>
    </recommendedName>
    <alternativeName>
        <fullName evidence="15">Erythrocyte adducin subunit alpha</fullName>
    </alternativeName>
</protein>
<evidence type="ECO:0000256" key="10">
    <source>
        <dbReference type="ARBA" id="ARBA00023203"/>
    </source>
</evidence>
<dbReference type="GO" id="GO:0005912">
    <property type="term" value="C:adherens junction"/>
    <property type="evidence" value="ECO:0007669"/>
    <property type="project" value="TreeGrafter"/>
</dbReference>
<dbReference type="InterPro" id="IPR001303">
    <property type="entry name" value="Aldolase_II/adducin_N"/>
</dbReference>
<evidence type="ECO:0000256" key="4">
    <source>
        <dbReference type="ARBA" id="ARBA00022475"/>
    </source>
</evidence>
<keyword evidence="10" id="KW-0009">Actin-binding</keyword>
<feature type="compositionally biased region" description="Polar residues" evidence="16">
    <location>
        <begin position="420"/>
        <end position="429"/>
    </location>
</feature>
<evidence type="ECO:0000256" key="12">
    <source>
        <dbReference type="ARBA" id="ARBA00055853"/>
    </source>
</evidence>
<reference evidence="18" key="1">
    <citation type="submission" date="2019-10" db="EMBL/GenBank/DDBJ databases">
        <title>Bird 10,000 Genomes (B10K) Project - Family phase.</title>
        <authorList>
            <person name="Zhang G."/>
        </authorList>
    </citation>
    <scope>NUCLEOTIDE SEQUENCE</scope>
    <source>
        <strain evidence="18">B10K-DU-012-30</strain>
        <tissue evidence="18">Muscle</tissue>
    </source>
</reference>
<dbReference type="NCBIfam" id="NF005451">
    <property type="entry name" value="PRK07044.1"/>
    <property type="match status" value="1"/>
</dbReference>
<keyword evidence="7" id="KW-0112">Calmodulin-binding</keyword>
<dbReference type="InterPro" id="IPR036409">
    <property type="entry name" value="Aldolase_II/adducin_N_sf"/>
</dbReference>
<dbReference type="EMBL" id="WEKY01050105">
    <property type="protein sequence ID" value="NWI45833.1"/>
    <property type="molecule type" value="Genomic_DNA"/>
</dbReference>
<keyword evidence="19" id="KW-1185">Reference proteome</keyword>
<evidence type="ECO:0000259" key="17">
    <source>
        <dbReference type="SMART" id="SM01007"/>
    </source>
</evidence>
<dbReference type="GO" id="GO:0007010">
    <property type="term" value="P:cytoskeleton organization"/>
    <property type="evidence" value="ECO:0007669"/>
    <property type="project" value="UniProtKB-ARBA"/>
</dbReference>
<feature type="non-terminal residue" evidence="18">
    <location>
        <position position="735"/>
    </location>
</feature>
<evidence type="ECO:0000313" key="19">
    <source>
        <dbReference type="Proteomes" id="UP000631391"/>
    </source>
</evidence>
<feature type="non-terminal residue" evidence="18">
    <location>
        <position position="1"/>
    </location>
</feature>
<evidence type="ECO:0000256" key="7">
    <source>
        <dbReference type="ARBA" id="ARBA00022860"/>
    </source>
</evidence>
<dbReference type="GO" id="GO:1903142">
    <property type="term" value="P:positive regulation of establishment of endothelial barrier"/>
    <property type="evidence" value="ECO:0007669"/>
    <property type="project" value="TreeGrafter"/>
</dbReference>
<dbReference type="GO" id="GO:0051015">
    <property type="term" value="F:actin filament binding"/>
    <property type="evidence" value="ECO:0007669"/>
    <property type="project" value="TreeGrafter"/>
</dbReference>
<accession>A0A851BN79</accession>
<dbReference type="GO" id="GO:0014069">
    <property type="term" value="C:postsynaptic density"/>
    <property type="evidence" value="ECO:0007669"/>
    <property type="project" value="TreeGrafter"/>
</dbReference>
<evidence type="ECO:0000256" key="11">
    <source>
        <dbReference type="ARBA" id="ARBA00023212"/>
    </source>
</evidence>
<dbReference type="Proteomes" id="UP000631391">
    <property type="component" value="Unassembled WGS sequence"/>
</dbReference>
<dbReference type="PANTHER" id="PTHR10672:SF4">
    <property type="entry name" value="ALPHA-ADDUCIN"/>
    <property type="match status" value="1"/>
</dbReference>
<evidence type="ECO:0000256" key="8">
    <source>
        <dbReference type="ARBA" id="ARBA00022990"/>
    </source>
</evidence>
<keyword evidence="9" id="KW-0472">Membrane</keyword>
<dbReference type="GO" id="GO:0005886">
    <property type="term" value="C:plasma membrane"/>
    <property type="evidence" value="ECO:0007669"/>
    <property type="project" value="UniProtKB-SubCell"/>
</dbReference>
<dbReference type="Pfam" id="PF00596">
    <property type="entry name" value="Aldolase_II"/>
    <property type="match status" value="1"/>
</dbReference>
<sequence length="735" mass="81130">MNGDSGVGVVTSPPPTAPHKERYFDRVDENNPEYLRERNMAPDLRQDFNMMEQKKRVSMILQSPAFCEELESMIQEQFKKGKNPTGLLALQQIADFMTTHVPNVYPAAPQGGMAALNMSLGMVTPVNDLRGSDSIAYEKGEKLLRCKLAAFYRLADLFGWSQLIYNHITARVNSEQEHFLIVPFGLLYSEVTASSLVKINIQGDVVDRGSTNLGVNQAGFTLHSAIYAARPDVKCIVHIHTPAGAAVSAMKCGLLPISPEALSLGEVAYHDYHGILVDDEEKVVIQKNLGPKSKVLILRNHGLVSVGETVEEAFYYIHNLVLACEIQVRTLASAGGPDNLVLLDPGKYKAKSRSPESPAGEGTLSHPKWQIGEQEFEALMRMLDNLGYRTGYPYRCPALREKSKKYSDVEIPASVTGYSFTSDGESGISSPLRHSFQKQQREKTRWLNSGRGDDASEEGQNGSSPKSKTKWTKEDGHRTATSAVPNLFVPLNTNPKEVQEMRNKIREQNLQDIKTAGPQSQVLSGVVVDRSLVQGELVTASKAIIEKEYQPKVIVSTTGPNPFNKLTDRELEEYRKEVERKQKGPEEPSEDGRPQKEKSPPDPTSARTPPSTPIKIEEDTRQDQTYRDDSDAATFKQTLPDLTPDEPSEALGFPPLGKEEGRCDQDVPKSQTEPPAVENKEPQSQPTEEPATPTAEEGTAADAGSDESPGKSPSKKKKKFRTPSFLKKSKKKSDS</sequence>
<feature type="compositionally biased region" description="Basic and acidic residues" evidence="16">
    <location>
        <begin position="657"/>
        <end position="667"/>
    </location>
</feature>
<keyword evidence="6" id="KW-0597">Phosphoprotein</keyword>
<keyword evidence="4" id="KW-1003">Cell membrane</keyword>
<dbReference type="FunFam" id="3.40.225.10:FF:000002">
    <property type="entry name" value="alpha-adducin isoform X2"/>
    <property type="match status" value="1"/>
</dbReference>
<evidence type="ECO:0000256" key="5">
    <source>
        <dbReference type="ARBA" id="ARBA00022490"/>
    </source>
</evidence>
<dbReference type="Gene3D" id="3.40.225.10">
    <property type="entry name" value="Class II aldolase/adducin N-terminal domain"/>
    <property type="match status" value="1"/>
</dbReference>
<feature type="compositionally biased region" description="Basic residues" evidence="16">
    <location>
        <begin position="713"/>
        <end position="735"/>
    </location>
</feature>
<dbReference type="GO" id="GO:0005925">
    <property type="term" value="C:focal adhesion"/>
    <property type="evidence" value="ECO:0007669"/>
    <property type="project" value="TreeGrafter"/>
</dbReference>
<feature type="region of interest" description="Disordered" evidence="16">
    <location>
        <begin position="420"/>
        <end position="483"/>
    </location>
</feature>
<evidence type="ECO:0000256" key="9">
    <source>
        <dbReference type="ARBA" id="ARBA00023136"/>
    </source>
</evidence>
<dbReference type="SUPFAM" id="SSF53639">
    <property type="entry name" value="AraD/HMP-PK domain-like"/>
    <property type="match status" value="1"/>
</dbReference>
<comment type="subcellular location">
    <subcellularLocation>
        <location evidence="2">Cell membrane</location>
        <topology evidence="2">Peripheral membrane protein</topology>
        <orientation evidence="2">Cytoplasmic side</orientation>
    </subcellularLocation>
    <subcellularLocation>
        <location evidence="1">Cytoplasm</location>
        <location evidence="1">Cytoskeleton</location>
    </subcellularLocation>
</comment>
<evidence type="ECO:0000256" key="1">
    <source>
        <dbReference type="ARBA" id="ARBA00004245"/>
    </source>
</evidence>
<evidence type="ECO:0000313" key="18">
    <source>
        <dbReference type="EMBL" id="NWI45833.1"/>
    </source>
</evidence>
<comment type="function">
    <text evidence="12">Membrane-cytoskeleton-associated protein that promotes the assembly of the spectrin-actin network. Binds to calmodulin.</text>
</comment>
<dbReference type="GO" id="GO:0005516">
    <property type="term" value="F:calmodulin binding"/>
    <property type="evidence" value="ECO:0007669"/>
    <property type="project" value="UniProtKB-KW"/>
</dbReference>
<evidence type="ECO:0000256" key="6">
    <source>
        <dbReference type="ARBA" id="ARBA00022553"/>
    </source>
</evidence>
<organism evidence="18 19">
    <name type="scientific">Picathartes gymnocephalus</name>
    <name type="common">White-necked rockfowl</name>
    <dbReference type="NCBI Taxonomy" id="175131"/>
    <lineage>
        <taxon>Eukaryota</taxon>
        <taxon>Metazoa</taxon>
        <taxon>Chordata</taxon>
        <taxon>Craniata</taxon>
        <taxon>Vertebrata</taxon>
        <taxon>Euteleostomi</taxon>
        <taxon>Archelosauria</taxon>
        <taxon>Archosauria</taxon>
        <taxon>Dinosauria</taxon>
        <taxon>Saurischia</taxon>
        <taxon>Theropoda</taxon>
        <taxon>Coelurosauria</taxon>
        <taxon>Aves</taxon>
        <taxon>Neognathae</taxon>
        <taxon>Neoaves</taxon>
        <taxon>Telluraves</taxon>
        <taxon>Australaves</taxon>
        <taxon>Passeriformes</taxon>
        <taxon>Picathartidae</taxon>
        <taxon>Picathartes</taxon>
    </lineage>
</organism>
<feature type="compositionally biased region" description="Basic and acidic residues" evidence="16">
    <location>
        <begin position="574"/>
        <end position="600"/>
    </location>
</feature>
<evidence type="ECO:0000256" key="16">
    <source>
        <dbReference type="SAM" id="MobiDB-lite"/>
    </source>
</evidence>
<dbReference type="SMART" id="SM01007">
    <property type="entry name" value="Aldolase_II"/>
    <property type="match status" value="1"/>
</dbReference>
<feature type="domain" description="Class II aldolase/adducin N-terminal" evidence="17">
    <location>
        <begin position="146"/>
        <end position="328"/>
    </location>
</feature>
<name>A0A851BN79_PICGY</name>
<feature type="compositionally biased region" description="Low complexity" evidence="16">
    <location>
        <begin position="682"/>
        <end position="712"/>
    </location>
</feature>
<keyword evidence="11" id="KW-0206">Cytoskeleton</keyword>
<keyword evidence="8" id="KW-0007">Acetylation</keyword>
<dbReference type="PANTHER" id="PTHR10672">
    <property type="entry name" value="ADDUCIN"/>
    <property type="match status" value="1"/>
</dbReference>
<gene>
    <name evidence="18" type="primary">Add1</name>
    <name evidence="18" type="ORF">PICGYM_R10816</name>
</gene>
<dbReference type="CDD" id="cd00398">
    <property type="entry name" value="Aldolase_II"/>
    <property type="match status" value="1"/>
</dbReference>
<feature type="compositionally biased region" description="Basic and acidic residues" evidence="16">
    <location>
        <begin position="615"/>
        <end position="630"/>
    </location>
</feature>
<dbReference type="GO" id="GO:0051016">
    <property type="term" value="P:barbed-end actin filament capping"/>
    <property type="evidence" value="ECO:0007669"/>
    <property type="project" value="TreeGrafter"/>
</dbReference>
<dbReference type="GO" id="GO:1903393">
    <property type="term" value="P:positive regulation of adherens junction organization"/>
    <property type="evidence" value="ECO:0007669"/>
    <property type="project" value="TreeGrafter"/>
</dbReference>
<comment type="caution">
    <text evidence="18">The sequence shown here is derived from an EMBL/GenBank/DDBJ whole genome shotgun (WGS) entry which is preliminary data.</text>
</comment>
<proteinExistence type="inferred from homology"/>
<comment type="subunit">
    <text evidence="13">Heterodimer of an alpha and a beta subunit or an alpha and a gamma subunit.</text>
</comment>
<keyword evidence="5" id="KW-0963">Cytoplasm</keyword>
<feature type="region of interest" description="Disordered" evidence="16">
    <location>
        <begin position="574"/>
        <end position="735"/>
    </location>
</feature>
<evidence type="ECO:0000256" key="15">
    <source>
        <dbReference type="ARBA" id="ARBA00076470"/>
    </source>
</evidence>
<dbReference type="GO" id="GO:0005856">
    <property type="term" value="C:cytoskeleton"/>
    <property type="evidence" value="ECO:0007669"/>
    <property type="project" value="UniProtKB-SubCell"/>
</dbReference>
<dbReference type="InterPro" id="IPR051017">
    <property type="entry name" value="Aldolase-II_Adducin_sf"/>
</dbReference>
<evidence type="ECO:0000256" key="14">
    <source>
        <dbReference type="ARBA" id="ARBA00072931"/>
    </source>
</evidence>
<evidence type="ECO:0000256" key="13">
    <source>
        <dbReference type="ARBA" id="ARBA00065959"/>
    </source>
</evidence>
<evidence type="ECO:0000256" key="3">
    <source>
        <dbReference type="ARBA" id="ARBA00006274"/>
    </source>
</evidence>
<evidence type="ECO:0000256" key="2">
    <source>
        <dbReference type="ARBA" id="ARBA00004413"/>
    </source>
</evidence>